<dbReference type="AlphaFoldDB" id="A0A2X0MN37"/>
<dbReference type="SMART" id="SM00343">
    <property type="entry name" value="ZnF_C2HC"/>
    <property type="match status" value="2"/>
</dbReference>
<gene>
    <name evidence="4" type="ORF">BZ3500_MVSOF-1268-A1-R1_CHR6-2G08562</name>
</gene>
<evidence type="ECO:0000256" key="2">
    <source>
        <dbReference type="SAM" id="MobiDB-lite"/>
    </source>
</evidence>
<dbReference type="InterPro" id="IPR001878">
    <property type="entry name" value="Znf_CCHC"/>
</dbReference>
<keyword evidence="1" id="KW-0507">mRNA processing</keyword>
<evidence type="ECO:0000256" key="1">
    <source>
        <dbReference type="ARBA" id="ARBA00022664"/>
    </source>
</evidence>
<evidence type="ECO:0000313" key="5">
    <source>
        <dbReference type="Proteomes" id="UP000249723"/>
    </source>
</evidence>
<reference evidence="5" key="1">
    <citation type="submission" date="2016-10" db="EMBL/GenBank/DDBJ databases">
        <authorList>
            <person name="Jeantristanb JTB J.-T."/>
            <person name="Ricardo R."/>
        </authorList>
    </citation>
    <scope>NUCLEOTIDE SEQUENCE [LARGE SCALE GENOMIC DNA]</scope>
</reference>
<organism evidence="4 5">
    <name type="scientific">Microbotryum saponariae</name>
    <dbReference type="NCBI Taxonomy" id="289078"/>
    <lineage>
        <taxon>Eukaryota</taxon>
        <taxon>Fungi</taxon>
        <taxon>Dikarya</taxon>
        <taxon>Basidiomycota</taxon>
        <taxon>Pucciniomycotina</taxon>
        <taxon>Microbotryomycetes</taxon>
        <taxon>Microbotryales</taxon>
        <taxon>Microbotryaceae</taxon>
        <taxon>Microbotryum</taxon>
    </lineage>
</organism>
<dbReference type="GO" id="GO:0003676">
    <property type="term" value="F:nucleic acid binding"/>
    <property type="evidence" value="ECO:0007669"/>
    <property type="project" value="InterPro"/>
</dbReference>
<dbReference type="InterPro" id="IPR036875">
    <property type="entry name" value="Znf_CCHC_sf"/>
</dbReference>
<sequence>MRRKLRNGKVARAGICPGAGEIAGALRQSRAAKSPLQGRASGARPKTAGAGALRHSRAPNGLFTTINDVLATLLLAIAHPSLESFKVSFTDEQRTQRTLPDIDSLADRMRVQLRSTNIPSTQSALLASSSSRSTRPKCLACRSPSHRVAECPTRAQHPPPGPCRSCKKKDHWSLDCKKALEDGKKPDTADSTVDSQHHVGCLATGLL</sequence>
<dbReference type="SUPFAM" id="SSF57756">
    <property type="entry name" value="Retrovirus zinc finger-like domains"/>
    <property type="match status" value="1"/>
</dbReference>
<keyword evidence="5" id="KW-1185">Reference proteome</keyword>
<evidence type="ECO:0000259" key="3">
    <source>
        <dbReference type="SMART" id="SM00343"/>
    </source>
</evidence>
<feature type="domain" description="CCHC-type" evidence="3">
    <location>
        <begin position="137"/>
        <end position="153"/>
    </location>
</feature>
<proteinExistence type="predicted"/>
<dbReference type="Gene3D" id="4.10.60.10">
    <property type="entry name" value="Zinc finger, CCHC-type"/>
    <property type="match status" value="1"/>
</dbReference>
<dbReference type="EMBL" id="FMWP01000047">
    <property type="protein sequence ID" value="SCZ93255.1"/>
    <property type="molecule type" value="Genomic_DNA"/>
</dbReference>
<accession>A0A2X0MN37</accession>
<protein>
    <submittedName>
        <fullName evidence="4">BZ3500_MvSof-1268-A1-R1_Chr6-2g08562 protein</fullName>
    </submittedName>
</protein>
<feature type="domain" description="CCHC-type" evidence="3">
    <location>
        <begin position="162"/>
        <end position="178"/>
    </location>
</feature>
<dbReference type="GO" id="GO:0006397">
    <property type="term" value="P:mRNA processing"/>
    <property type="evidence" value="ECO:0007669"/>
    <property type="project" value="UniProtKB-KW"/>
</dbReference>
<evidence type="ECO:0000313" key="4">
    <source>
        <dbReference type="EMBL" id="SCZ93255.1"/>
    </source>
</evidence>
<dbReference type="GO" id="GO:0008270">
    <property type="term" value="F:zinc ion binding"/>
    <property type="evidence" value="ECO:0007669"/>
    <property type="project" value="InterPro"/>
</dbReference>
<name>A0A2X0MN37_9BASI</name>
<dbReference type="Proteomes" id="UP000249723">
    <property type="component" value="Unassembled WGS sequence"/>
</dbReference>
<dbReference type="STRING" id="289078.A0A2X0MN37"/>
<feature type="region of interest" description="Disordered" evidence="2">
    <location>
        <begin position="30"/>
        <end position="53"/>
    </location>
</feature>